<feature type="transmembrane region" description="Helical" evidence="6">
    <location>
        <begin position="82"/>
        <end position="101"/>
    </location>
</feature>
<evidence type="ECO:0000256" key="2">
    <source>
        <dbReference type="ARBA" id="ARBA00022475"/>
    </source>
</evidence>
<evidence type="ECO:0000256" key="1">
    <source>
        <dbReference type="ARBA" id="ARBA00004651"/>
    </source>
</evidence>
<dbReference type="EMBL" id="JACFYX010000003">
    <property type="protein sequence ID" value="MBG0834405.1"/>
    <property type="molecule type" value="Genomic_DNA"/>
</dbReference>
<keyword evidence="3 6" id="KW-0812">Transmembrane</keyword>
<feature type="transmembrane region" description="Helical" evidence="6">
    <location>
        <begin position="40"/>
        <end position="62"/>
    </location>
</feature>
<feature type="transmembrane region" description="Helical" evidence="6">
    <location>
        <begin position="167"/>
        <end position="190"/>
    </location>
</feature>
<accession>A0A931D262</accession>
<evidence type="ECO:0000256" key="3">
    <source>
        <dbReference type="ARBA" id="ARBA00022692"/>
    </source>
</evidence>
<feature type="transmembrane region" description="Helical" evidence="6">
    <location>
        <begin position="444"/>
        <end position="467"/>
    </location>
</feature>
<keyword evidence="2" id="KW-1003">Cell membrane</keyword>
<evidence type="ECO:0000313" key="8">
    <source>
        <dbReference type="Proteomes" id="UP000596932"/>
    </source>
</evidence>
<name>A0A931D262_9PSED</name>
<keyword evidence="4 6" id="KW-1133">Transmembrane helix</keyword>
<comment type="caution">
    <text evidence="7">The sequence shown here is derived from an EMBL/GenBank/DDBJ whole genome shotgun (WGS) entry which is preliminary data.</text>
</comment>
<keyword evidence="8" id="KW-1185">Reference proteome</keyword>
<dbReference type="PANTHER" id="PTHR30250:SF11">
    <property type="entry name" value="O-ANTIGEN TRANSPORTER-RELATED"/>
    <property type="match status" value="1"/>
</dbReference>
<dbReference type="PANTHER" id="PTHR30250">
    <property type="entry name" value="PST FAMILY PREDICTED COLANIC ACID TRANSPORTER"/>
    <property type="match status" value="1"/>
</dbReference>
<feature type="transmembrane region" description="Helical" evidence="6">
    <location>
        <begin position="362"/>
        <end position="380"/>
    </location>
</feature>
<dbReference type="GO" id="GO:0005886">
    <property type="term" value="C:plasma membrane"/>
    <property type="evidence" value="ECO:0007669"/>
    <property type="project" value="UniProtKB-SubCell"/>
</dbReference>
<dbReference type="Proteomes" id="UP000596932">
    <property type="component" value="Unassembled WGS sequence"/>
</dbReference>
<evidence type="ECO:0000313" key="7">
    <source>
        <dbReference type="EMBL" id="MBG0834405.1"/>
    </source>
</evidence>
<sequence>MSERSDFLWLTAGRVLSAVIALASVRAVTTYLSPDQYGELALLISVQTFCGLFLVNPIGQYINLNTHSWFSDKTLRPRLNCYWGYVLLISSVGSLAAWLLIDPLMQPQLPLMLFAMYLTVVASTWNATLIPMLNMLGFRRSSVILTLITSCASLSASMYIVSWEPSATGWFVGQMIGLSIGGGIASFIIHKSVFGKNSKPRIVKLIDRKTIFAYCVPLAIATGLMWLQLSGYRFVVERYWGLKELAYFAIGLQLAYQLWSLAESIATQFLYPYFFQRISQGANYEEKQSALSDLLSILLPAYLILMGLSIIAAPYLLKLLVSAQFYGGVKFFIVGTVVEFCRVSANLLSNAAHAKRATGTLVLPYAAGVVFIYFGLYIFGLKGFEIWWAGIALIVGGVIMLVLLALRMYGQLKFKVYSAGLVAACVLSLVMSGVAFFLPVFISFAHVFIVMITLCSIGLISLFILLYNNPALGRMLNAKLGRGR</sequence>
<dbReference type="InterPro" id="IPR050833">
    <property type="entry name" value="Poly_Biosynth_Transport"/>
</dbReference>
<evidence type="ECO:0000256" key="4">
    <source>
        <dbReference type="ARBA" id="ARBA00022989"/>
    </source>
</evidence>
<comment type="subcellular location">
    <subcellularLocation>
        <location evidence="1">Cell membrane</location>
        <topology evidence="1">Multi-pass membrane protein</topology>
    </subcellularLocation>
</comment>
<feature type="transmembrane region" description="Helical" evidence="6">
    <location>
        <begin position="386"/>
        <end position="406"/>
    </location>
</feature>
<feature type="transmembrane region" description="Helical" evidence="6">
    <location>
        <begin position="143"/>
        <end position="161"/>
    </location>
</feature>
<evidence type="ECO:0008006" key="9">
    <source>
        <dbReference type="Google" id="ProtNLM"/>
    </source>
</evidence>
<feature type="transmembrane region" description="Helical" evidence="6">
    <location>
        <begin position="7"/>
        <end position="28"/>
    </location>
</feature>
<gene>
    <name evidence="7" type="ORF">H3221_04665</name>
</gene>
<feature type="transmembrane region" description="Helical" evidence="6">
    <location>
        <begin position="418"/>
        <end position="438"/>
    </location>
</feature>
<organism evidence="7 8">
    <name type="scientific">Pseudomonas chaetocerotis</name>
    <dbReference type="NCBI Taxonomy" id="2758695"/>
    <lineage>
        <taxon>Bacteria</taxon>
        <taxon>Pseudomonadati</taxon>
        <taxon>Pseudomonadota</taxon>
        <taxon>Gammaproteobacteria</taxon>
        <taxon>Pseudomonadales</taxon>
        <taxon>Pseudomonadaceae</taxon>
        <taxon>Pseudomonas</taxon>
    </lineage>
</organism>
<evidence type="ECO:0000256" key="5">
    <source>
        <dbReference type="ARBA" id="ARBA00023136"/>
    </source>
</evidence>
<keyword evidence="5 6" id="KW-0472">Membrane</keyword>
<evidence type="ECO:0000256" key="6">
    <source>
        <dbReference type="SAM" id="Phobius"/>
    </source>
</evidence>
<feature type="transmembrane region" description="Helical" evidence="6">
    <location>
        <begin position="323"/>
        <end position="341"/>
    </location>
</feature>
<feature type="transmembrane region" description="Helical" evidence="6">
    <location>
        <begin position="294"/>
        <end position="317"/>
    </location>
</feature>
<protein>
    <recommendedName>
        <fullName evidence="9">Polysaccharide biosynthesis protein</fullName>
    </recommendedName>
</protein>
<feature type="transmembrane region" description="Helical" evidence="6">
    <location>
        <begin position="254"/>
        <end position="274"/>
    </location>
</feature>
<dbReference type="RefSeq" id="WP_196474062.1">
    <property type="nucleotide sequence ID" value="NZ_JACFYX020000004.1"/>
</dbReference>
<feature type="transmembrane region" description="Helical" evidence="6">
    <location>
        <begin position="211"/>
        <end position="234"/>
    </location>
</feature>
<dbReference type="AlphaFoldDB" id="A0A931D262"/>
<reference evidence="7" key="1">
    <citation type="submission" date="2020-07" db="EMBL/GenBank/DDBJ databases">
        <title>Pseudomonas chaetoceroseae sp. nov., a new member of the Pseudomonas oleovorans group isolated from a culture of Chaetoceros calcitrans.</title>
        <authorList>
            <person name="Girard L."/>
            <person name="Lood C."/>
            <person name="De Mot R."/>
            <person name="Baudart J."/>
        </authorList>
    </citation>
    <scope>NUCLEOTIDE SEQUENCE</scope>
    <source>
        <strain evidence="7">536</strain>
    </source>
</reference>
<feature type="transmembrane region" description="Helical" evidence="6">
    <location>
        <begin position="113"/>
        <end position="136"/>
    </location>
</feature>
<proteinExistence type="predicted"/>